<comment type="caution">
    <text evidence="1">The sequence shown here is derived from an EMBL/GenBank/DDBJ whole genome shotgun (WGS) entry which is preliminary data.</text>
</comment>
<reference evidence="1" key="1">
    <citation type="submission" date="2022-07" db="EMBL/GenBank/DDBJ databases">
        <title>Genome Sequence of Phlebia brevispora.</title>
        <authorList>
            <person name="Buettner E."/>
        </authorList>
    </citation>
    <scope>NUCLEOTIDE SEQUENCE</scope>
    <source>
        <strain evidence="1">MPL23</strain>
    </source>
</reference>
<sequence>MDTQVRLSTGQDLAAIVRDAQASAMCSLAAAVIVLYDCGEFMSYGPVGGDIEDLIVVTMNREMELVWRKRWSLIKAIYLFYRYFGLFCVLSVSLSTELSDTLYVLFHLDSLPGSNASMDCAAVSIFWIRWEASCYTTLTFISEAVLILWIWVAYNRSQRLLVFLSATYVIQVISVVAIIIQSFLPLDVQARAVPRFALCAVTQVGSTIEFLWIPILGFDSILLVLFTYKGLHIYCSRSQRERFGVMYMVYKHTLPTFLAIVSSYLVCAIMWLTSSPGLKQIPESFALCFSVINCTRLLLNIRRAYYIGNESARPSPRSTFTEGARTHLPISRNRRESSSFDLDRNDEIVVSVCVEVTRTCEEFGSGDWEYEMTEMRSATI</sequence>
<name>A0ACC1T591_9APHY</name>
<dbReference type="Proteomes" id="UP001148662">
    <property type="component" value="Unassembled WGS sequence"/>
</dbReference>
<keyword evidence="2" id="KW-1185">Reference proteome</keyword>
<gene>
    <name evidence="1" type="ORF">NM688_g3540</name>
</gene>
<accession>A0ACC1T591</accession>
<proteinExistence type="predicted"/>
<evidence type="ECO:0000313" key="2">
    <source>
        <dbReference type="Proteomes" id="UP001148662"/>
    </source>
</evidence>
<protein>
    <submittedName>
        <fullName evidence="1">Uncharacterized protein</fullName>
    </submittedName>
</protein>
<organism evidence="1 2">
    <name type="scientific">Phlebia brevispora</name>
    <dbReference type="NCBI Taxonomy" id="194682"/>
    <lineage>
        <taxon>Eukaryota</taxon>
        <taxon>Fungi</taxon>
        <taxon>Dikarya</taxon>
        <taxon>Basidiomycota</taxon>
        <taxon>Agaricomycotina</taxon>
        <taxon>Agaricomycetes</taxon>
        <taxon>Polyporales</taxon>
        <taxon>Meruliaceae</taxon>
        <taxon>Phlebia</taxon>
    </lineage>
</organism>
<dbReference type="EMBL" id="JANHOG010000523">
    <property type="protein sequence ID" value="KAJ3553569.1"/>
    <property type="molecule type" value="Genomic_DNA"/>
</dbReference>
<evidence type="ECO:0000313" key="1">
    <source>
        <dbReference type="EMBL" id="KAJ3553569.1"/>
    </source>
</evidence>